<dbReference type="Proteomes" id="UP000320496">
    <property type="component" value="Chromosome"/>
</dbReference>
<dbReference type="EMBL" id="CP036275">
    <property type="protein sequence ID" value="QDU36739.1"/>
    <property type="molecule type" value="Genomic_DNA"/>
</dbReference>
<evidence type="ECO:0000256" key="1">
    <source>
        <dbReference type="SAM" id="MobiDB-lite"/>
    </source>
</evidence>
<accession>A0A517Z2Q7</accession>
<dbReference type="KEGG" id="mri:Mal4_10370"/>
<dbReference type="InterPro" id="IPR024519">
    <property type="entry name" value="IAT_beta"/>
</dbReference>
<dbReference type="Gene3D" id="2.160.20.10">
    <property type="entry name" value="Single-stranded right-handed beta-helix, Pectin lyase-like"/>
    <property type="match status" value="1"/>
</dbReference>
<protein>
    <recommendedName>
        <fullName evidence="2">Inverse autotransporter beta-domain domain-containing protein</fullName>
    </recommendedName>
</protein>
<proteinExistence type="predicted"/>
<evidence type="ECO:0000313" key="4">
    <source>
        <dbReference type="Proteomes" id="UP000320496"/>
    </source>
</evidence>
<dbReference type="PROSITE" id="PS51257">
    <property type="entry name" value="PROKAR_LIPOPROTEIN"/>
    <property type="match status" value="1"/>
</dbReference>
<dbReference type="Gene3D" id="2.40.160.160">
    <property type="entry name" value="Inverse autotransporter, beta-domain"/>
    <property type="match status" value="1"/>
</dbReference>
<name>A0A517Z2Q7_9PLAN</name>
<dbReference type="InterPro" id="IPR012334">
    <property type="entry name" value="Pectin_lyas_fold"/>
</dbReference>
<dbReference type="InterPro" id="IPR038177">
    <property type="entry name" value="IAT_beta_sf"/>
</dbReference>
<sequence length="811" mass="85166">MFSGIRRILPAGVSLPMLLGCLVVSGMLTGRSLFAQVGFGHSFEHSLVASDDAPASGDTVTRGQSPGRPSPFYPEPGQVFTPGASPWVTTPTGSPGVPQMAQGTFGGGMTGDPFLNPGAPVAGGYPSGFGQPGYWNPYIAGTLDGGTERVLGRAQLMIPLFQNGYELVFADVRGQFDDRENSEANFGLAKRAMGGPDWIYGGYIFYDRKHTVHNNDFNQISLGIEAMSIRWEARANGYIPMSGSKAAPGATTFDVVGGNLVMQAGRERAYYGFDGEVGMLLTEWYGGMSEVRGFVGGFHFDTDASGFTNVSGPKGRLEMRSFDLPMFGADSRLTLGVEVKWDEVRDTQVSGFARLMVPLGPAPATRNGRLRRRMYDRIIRDDDIVTVAAGAGPQEQVIDSLTGRPLININTVDGTTANVPAAFAAAGANSTIFVDGSAGTLSVNDPVVLQNNQLVFGGSSQVQVEGATTGSQARYLVPGSRPTIEGTDVNDDVIRLVDNTSVRGIDVTGGRNGFIGDNNGDGAADALVNVQVIDTSATMANFNGAANSGNGYLFGSLDAASIISGNVSFSNENNGFVFGDNSGRITDNIAVDNPGSGFLFGVGTPALAFLTADNNGTFQGNYSADNQVLGFGFGVNNGIFSDNIDERSGFGVIATSNAGIFSGNTSIDSQSDGFLLFDDNTGVFSNNTATGAADDGFDFDDNVGNFTGNVADNNFDNGFEFDDNFGLFSENSASGNLNDGFQFDDNFGTMTRIVASQNMGDGFDFDQNTAAGIFSDNRATQNDLFGFRFNVQAGTATDNTASGNGTNNDVP</sequence>
<feature type="region of interest" description="Disordered" evidence="1">
    <location>
        <begin position="53"/>
        <end position="95"/>
    </location>
</feature>
<evidence type="ECO:0000313" key="3">
    <source>
        <dbReference type="EMBL" id="QDU36739.1"/>
    </source>
</evidence>
<dbReference type="Pfam" id="PF11924">
    <property type="entry name" value="IAT_beta"/>
    <property type="match status" value="1"/>
</dbReference>
<evidence type="ECO:0000259" key="2">
    <source>
        <dbReference type="Pfam" id="PF11924"/>
    </source>
</evidence>
<keyword evidence="4" id="KW-1185">Reference proteome</keyword>
<dbReference type="AlphaFoldDB" id="A0A517Z2Q7"/>
<feature type="domain" description="Inverse autotransporter beta-domain" evidence="2">
    <location>
        <begin position="146"/>
        <end position="281"/>
    </location>
</feature>
<gene>
    <name evidence="3" type="ORF">Mal4_10370</name>
</gene>
<organism evidence="3 4">
    <name type="scientific">Maioricimonas rarisocia</name>
    <dbReference type="NCBI Taxonomy" id="2528026"/>
    <lineage>
        <taxon>Bacteria</taxon>
        <taxon>Pseudomonadati</taxon>
        <taxon>Planctomycetota</taxon>
        <taxon>Planctomycetia</taxon>
        <taxon>Planctomycetales</taxon>
        <taxon>Planctomycetaceae</taxon>
        <taxon>Maioricimonas</taxon>
    </lineage>
</organism>
<reference evidence="3 4" key="1">
    <citation type="submission" date="2019-02" db="EMBL/GenBank/DDBJ databases">
        <title>Deep-cultivation of Planctomycetes and their phenomic and genomic characterization uncovers novel biology.</title>
        <authorList>
            <person name="Wiegand S."/>
            <person name="Jogler M."/>
            <person name="Boedeker C."/>
            <person name="Pinto D."/>
            <person name="Vollmers J."/>
            <person name="Rivas-Marin E."/>
            <person name="Kohn T."/>
            <person name="Peeters S.H."/>
            <person name="Heuer A."/>
            <person name="Rast P."/>
            <person name="Oberbeckmann S."/>
            <person name="Bunk B."/>
            <person name="Jeske O."/>
            <person name="Meyerdierks A."/>
            <person name="Storesund J.E."/>
            <person name="Kallscheuer N."/>
            <person name="Luecker S."/>
            <person name="Lage O.M."/>
            <person name="Pohl T."/>
            <person name="Merkel B.J."/>
            <person name="Hornburger P."/>
            <person name="Mueller R.-W."/>
            <person name="Bruemmer F."/>
            <person name="Labrenz M."/>
            <person name="Spormann A.M."/>
            <person name="Op den Camp H."/>
            <person name="Overmann J."/>
            <person name="Amann R."/>
            <person name="Jetten M.S.M."/>
            <person name="Mascher T."/>
            <person name="Medema M.H."/>
            <person name="Devos D.P."/>
            <person name="Kaster A.-K."/>
            <person name="Ovreas L."/>
            <person name="Rohde M."/>
            <person name="Galperin M.Y."/>
            <person name="Jogler C."/>
        </authorList>
    </citation>
    <scope>NUCLEOTIDE SEQUENCE [LARGE SCALE GENOMIC DNA]</scope>
    <source>
        <strain evidence="3 4">Mal4</strain>
    </source>
</reference>